<protein>
    <recommendedName>
        <fullName evidence="4">ribonuclease Z</fullName>
        <ecNumber evidence="4">3.1.26.11</ecNumber>
    </recommendedName>
</protein>
<comment type="similarity">
    <text evidence="3">Belongs to the RNase Z family.</text>
</comment>
<proteinExistence type="inferred from homology"/>
<dbReference type="SUPFAM" id="SSF56281">
    <property type="entry name" value="Metallo-hydrolase/oxidoreductase"/>
    <property type="match status" value="1"/>
</dbReference>
<comment type="caution">
    <text evidence="12">The sequence shown here is derived from an EMBL/GenBank/DDBJ whole genome shotgun (WGS) entry which is preliminary data.</text>
</comment>
<comment type="cofactor">
    <cofactor evidence="2">
        <name>Zn(2+)</name>
        <dbReference type="ChEBI" id="CHEBI:29105"/>
    </cofactor>
</comment>
<evidence type="ECO:0000256" key="4">
    <source>
        <dbReference type="ARBA" id="ARBA00012477"/>
    </source>
</evidence>
<feature type="domain" description="tRNase Z endonuclease" evidence="11">
    <location>
        <begin position="6"/>
        <end position="65"/>
    </location>
</feature>
<dbReference type="InterPro" id="IPR036866">
    <property type="entry name" value="RibonucZ/Hydroxyglut_hydro"/>
</dbReference>
<dbReference type="EC" id="3.1.26.11" evidence="4"/>
<evidence type="ECO:0000256" key="6">
    <source>
        <dbReference type="ARBA" id="ARBA00022722"/>
    </source>
</evidence>
<dbReference type="GO" id="GO:0046872">
    <property type="term" value="F:metal ion binding"/>
    <property type="evidence" value="ECO:0007669"/>
    <property type="project" value="UniProtKB-KW"/>
</dbReference>
<dbReference type="GO" id="GO:0042781">
    <property type="term" value="F:3'-tRNA processing endoribonuclease activity"/>
    <property type="evidence" value="ECO:0007669"/>
    <property type="project" value="UniProtKB-EC"/>
</dbReference>
<dbReference type="Gene3D" id="3.60.15.10">
    <property type="entry name" value="Ribonuclease Z/Hydroxyacylglutathione hydrolase-like"/>
    <property type="match status" value="1"/>
</dbReference>
<comment type="catalytic activity">
    <reaction evidence="1">
        <text>Endonucleolytic cleavage of RNA, removing extra 3' nucleotides from tRNA precursor, generating 3' termini of tRNAs. A 3'-hydroxy group is left at the tRNA terminus and a 5'-phosphoryl group is left at the trailer molecule.</text>
        <dbReference type="EC" id="3.1.26.11"/>
    </reaction>
</comment>
<evidence type="ECO:0000256" key="3">
    <source>
        <dbReference type="ARBA" id="ARBA00007823"/>
    </source>
</evidence>
<dbReference type="PANTHER" id="PTHR12553">
    <property type="entry name" value="ZINC PHOSPHODIESTERASE ELAC PROTEIN 2"/>
    <property type="match status" value="1"/>
</dbReference>
<evidence type="ECO:0000256" key="5">
    <source>
        <dbReference type="ARBA" id="ARBA00022694"/>
    </source>
</evidence>
<organism evidence="12 13">
    <name type="scientific">Pythium insidiosum</name>
    <name type="common">Pythiosis disease agent</name>
    <dbReference type="NCBI Taxonomy" id="114742"/>
    <lineage>
        <taxon>Eukaryota</taxon>
        <taxon>Sar</taxon>
        <taxon>Stramenopiles</taxon>
        <taxon>Oomycota</taxon>
        <taxon>Peronosporomycetes</taxon>
        <taxon>Pythiales</taxon>
        <taxon>Pythiaceae</taxon>
        <taxon>Pythium</taxon>
    </lineage>
</organism>
<keyword evidence="9" id="KW-0378">Hydrolase</keyword>
<reference evidence="12" key="1">
    <citation type="submission" date="2021-12" db="EMBL/GenBank/DDBJ databases">
        <title>Prjna785345.</title>
        <authorList>
            <person name="Rujirawat T."/>
            <person name="Krajaejun T."/>
        </authorList>
    </citation>
    <scope>NUCLEOTIDE SEQUENCE</scope>
    <source>
        <strain evidence="12">Pi057C3</strain>
    </source>
</reference>
<dbReference type="PANTHER" id="PTHR12553:SF49">
    <property type="entry name" value="ZINC PHOSPHODIESTERASE ELAC PROTEIN 2"/>
    <property type="match status" value="1"/>
</dbReference>
<sequence>MVVSVQVLSVASAELAPSLLITSESQRILVDVGDGTQRLCMEHRLRLFKLTQVLLTEIATHTVGGLPGMVLTVSGSGKEGLRLYGPEGTTRFVHATRHFVYRPDFQLQRPSAMPQRLS</sequence>
<evidence type="ECO:0000259" key="11">
    <source>
        <dbReference type="Pfam" id="PF13691"/>
    </source>
</evidence>
<dbReference type="InterPro" id="IPR027794">
    <property type="entry name" value="tRNase_Z_dom"/>
</dbReference>
<evidence type="ECO:0000256" key="9">
    <source>
        <dbReference type="ARBA" id="ARBA00022801"/>
    </source>
</evidence>
<evidence type="ECO:0000256" key="1">
    <source>
        <dbReference type="ARBA" id="ARBA00000402"/>
    </source>
</evidence>
<evidence type="ECO:0000256" key="2">
    <source>
        <dbReference type="ARBA" id="ARBA00001947"/>
    </source>
</evidence>
<evidence type="ECO:0000256" key="8">
    <source>
        <dbReference type="ARBA" id="ARBA00022759"/>
    </source>
</evidence>
<keyword evidence="5" id="KW-0819">tRNA processing</keyword>
<evidence type="ECO:0000313" key="13">
    <source>
        <dbReference type="Proteomes" id="UP001209570"/>
    </source>
</evidence>
<gene>
    <name evidence="12" type="ORF">P43SY_010375</name>
</gene>
<dbReference type="InterPro" id="IPR047151">
    <property type="entry name" value="RNZ2-like"/>
</dbReference>
<dbReference type="EMBL" id="JAKCXM010000864">
    <property type="protein sequence ID" value="KAJ0391736.1"/>
    <property type="molecule type" value="Genomic_DNA"/>
</dbReference>
<keyword evidence="10" id="KW-0862">Zinc</keyword>
<keyword evidence="7" id="KW-0479">Metal-binding</keyword>
<dbReference type="GO" id="GO:1990180">
    <property type="term" value="P:mitochondrial tRNA 3'-end processing"/>
    <property type="evidence" value="ECO:0007669"/>
    <property type="project" value="TreeGrafter"/>
</dbReference>
<keyword evidence="6" id="KW-0540">Nuclease</keyword>
<keyword evidence="8" id="KW-0255">Endonuclease</keyword>
<accession>A0AAD5Q1I7</accession>
<evidence type="ECO:0000313" key="12">
    <source>
        <dbReference type="EMBL" id="KAJ0391736.1"/>
    </source>
</evidence>
<evidence type="ECO:0000256" key="10">
    <source>
        <dbReference type="ARBA" id="ARBA00022833"/>
    </source>
</evidence>
<keyword evidence="13" id="KW-1185">Reference proteome</keyword>
<dbReference type="GO" id="GO:0005739">
    <property type="term" value="C:mitochondrion"/>
    <property type="evidence" value="ECO:0007669"/>
    <property type="project" value="TreeGrafter"/>
</dbReference>
<evidence type="ECO:0000256" key="7">
    <source>
        <dbReference type="ARBA" id="ARBA00022723"/>
    </source>
</evidence>
<dbReference type="AlphaFoldDB" id="A0AAD5Q1I7"/>
<dbReference type="Pfam" id="PF13691">
    <property type="entry name" value="Lactamase_B_4"/>
    <property type="match status" value="1"/>
</dbReference>
<name>A0AAD5Q1I7_PYTIN</name>
<dbReference type="Proteomes" id="UP001209570">
    <property type="component" value="Unassembled WGS sequence"/>
</dbReference>